<dbReference type="SUPFAM" id="SSF47661">
    <property type="entry name" value="t-snare proteins"/>
    <property type="match status" value="1"/>
</dbReference>
<dbReference type="FunFam" id="1.20.58.90:FF:000004">
    <property type="entry name" value="Syntaxin 10"/>
    <property type="match status" value="1"/>
</dbReference>
<dbReference type="PANTHER" id="PTHR34949">
    <property type="entry name" value="OS05G0443700 PROTEIN"/>
    <property type="match status" value="1"/>
</dbReference>
<dbReference type="GO" id="GO:0016020">
    <property type="term" value="C:membrane"/>
    <property type="evidence" value="ECO:0007669"/>
    <property type="project" value="InterPro"/>
</dbReference>
<dbReference type="GO" id="GO:0015031">
    <property type="term" value="P:protein transport"/>
    <property type="evidence" value="ECO:0007669"/>
    <property type="project" value="UniProtKB-KW"/>
</dbReference>
<keyword evidence="6" id="KW-0333">Golgi apparatus</keyword>
<keyword evidence="4" id="KW-0653">Protein transport</keyword>
<dbReference type="GO" id="GO:0005794">
    <property type="term" value="C:Golgi apparatus"/>
    <property type="evidence" value="ECO:0007669"/>
    <property type="project" value="UniProtKB-SubCell"/>
</dbReference>
<dbReference type="Gene3D" id="1.20.58.90">
    <property type="match status" value="1"/>
</dbReference>
<keyword evidence="3 9" id="KW-0812">Transmembrane</keyword>
<evidence type="ECO:0000256" key="6">
    <source>
        <dbReference type="ARBA" id="ARBA00023034"/>
    </source>
</evidence>
<keyword evidence="2" id="KW-0813">Transport</keyword>
<gene>
    <name evidence="11" type="ORF">C1H46_039055</name>
</gene>
<evidence type="ECO:0000256" key="3">
    <source>
        <dbReference type="ARBA" id="ARBA00022692"/>
    </source>
</evidence>
<reference evidence="11 12" key="1">
    <citation type="journal article" date="2019" name="G3 (Bethesda)">
        <title>Sequencing of a Wild Apple (Malus baccata) Genome Unravels the Differences Between Cultivated and Wild Apple Species Regarding Disease Resistance and Cold Tolerance.</title>
        <authorList>
            <person name="Chen X."/>
        </authorList>
    </citation>
    <scope>NUCLEOTIDE SEQUENCE [LARGE SCALE GENOMIC DNA]</scope>
    <source>
        <strain evidence="12">cv. Shandingzi</strain>
        <tissue evidence="11">Leaves</tissue>
    </source>
</reference>
<evidence type="ECO:0000256" key="8">
    <source>
        <dbReference type="ARBA" id="ARBA00037801"/>
    </source>
</evidence>
<proteinExistence type="inferred from homology"/>
<name>A0A540KMG5_MALBA</name>
<organism evidence="11 12">
    <name type="scientific">Malus baccata</name>
    <name type="common">Siberian crab apple</name>
    <name type="synonym">Pyrus baccata</name>
    <dbReference type="NCBI Taxonomy" id="106549"/>
    <lineage>
        <taxon>Eukaryota</taxon>
        <taxon>Viridiplantae</taxon>
        <taxon>Streptophyta</taxon>
        <taxon>Embryophyta</taxon>
        <taxon>Tracheophyta</taxon>
        <taxon>Spermatophyta</taxon>
        <taxon>Magnoliopsida</taxon>
        <taxon>eudicotyledons</taxon>
        <taxon>Gunneridae</taxon>
        <taxon>Pentapetalae</taxon>
        <taxon>rosids</taxon>
        <taxon>fabids</taxon>
        <taxon>Rosales</taxon>
        <taxon>Rosaceae</taxon>
        <taxon>Amygdaloideae</taxon>
        <taxon>Maleae</taxon>
        <taxon>Malus</taxon>
    </lineage>
</organism>
<accession>A0A540KMG5</accession>
<keyword evidence="7 9" id="KW-0472">Membrane</keyword>
<dbReference type="STRING" id="106549.A0A540KMG5"/>
<evidence type="ECO:0000313" key="11">
    <source>
        <dbReference type="EMBL" id="TQD75411.1"/>
    </source>
</evidence>
<comment type="caution">
    <text evidence="11">The sequence shown here is derived from an EMBL/GenBank/DDBJ whole genome shotgun (WGS) entry which is preliminary data.</text>
</comment>
<dbReference type="CDD" id="cd21442">
    <property type="entry name" value="SNARE_NTD_STX6-like"/>
    <property type="match status" value="1"/>
</dbReference>
<feature type="domain" description="Syntaxin 6/10/61 N-terminal" evidence="10">
    <location>
        <begin position="13"/>
        <end position="105"/>
    </location>
</feature>
<evidence type="ECO:0000256" key="1">
    <source>
        <dbReference type="ARBA" id="ARBA00009063"/>
    </source>
</evidence>
<dbReference type="Proteomes" id="UP000315295">
    <property type="component" value="Unassembled WGS sequence"/>
</dbReference>
<evidence type="ECO:0000256" key="5">
    <source>
        <dbReference type="ARBA" id="ARBA00022989"/>
    </source>
</evidence>
<dbReference type="InterPro" id="IPR010989">
    <property type="entry name" value="SNARE"/>
</dbReference>
<comment type="subcellular location">
    <subcellularLocation>
        <location evidence="8">Golgi apparatus</location>
        <location evidence="8">trans-Golgi network membrane</location>
        <topology evidence="8">Single-pass type IV membrane protein</topology>
    </subcellularLocation>
</comment>
<sequence length="395" mass="45048">MMVASSFDLWKKDVFFPAAEEVQESADIMESTYRVWVRQRSERLAPKHLDELCRELQTALGTAKWQLEEFDKAVRLSYGQRGDDHTAARHGQFITAIENQISQVETALRESISVEGKQPLRWVQLDEEEHDDFAAFLSGTSQSMRTAKNECLELGPCGSSSGESDIRRKEMNLKSSAACNGDISDEIKGVKDFITISKDPNFVMESKGKEISGMKDDIFYDTEKTTNTRKACSSPNYGELRIVIADEVEQRRNLIPGYEDTPKEKGSKLVFWRQRCGQLHQMFGRVGASQKQLQSPRKQWQTPLRLHNRCSVQATLGLMLTVFLLVMVKLVFDLIIVGPKRRNIYEEFYLPLKAVLKVKHYLFMWMLNLDLDYPLLTSIEAVAIVTRTGKGNACN</sequence>
<dbReference type="Pfam" id="PF09177">
    <property type="entry name" value="STX6_10_61_N"/>
    <property type="match status" value="1"/>
</dbReference>
<dbReference type="InterPro" id="IPR015260">
    <property type="entry name" value="Syntaxin-6/10/61_N"/>
</dbReference>
<comment type="similarity">
    <text evidence="1">Belongs to the syntaxin family.</text>
</comment>
<evidence type="ECO:0000259" key="10">
    <source>
        <dbReference type="Pfam" id="PF09177"/>
    </source>
</evidence>
<evidence type="ECO:0000256" key="9">
    <source>
        <dbReference type="SAM" id="Phobius"/>
    </source>
</evidence>
<feature type="transmembrane region" description="Helical" evidence="9">
    <location>
        <begin position="312"/>
        <end position="332"/>
    </location>
</feature>
<dbReference type="AlphaFoldDB" id="A0A540KMG5"/>
<protein>
    <recommendedName>
        <fullName evidence="10">Syntaxin 6/10/61 N-terminal domain-containing protein</fullName>
    </recommendedName>
</protein>
<evidence type="ECO:0000256" key="7">
    <source>
        <dbReference type="ARBA" id="ARBA00023136"/>
    </source>
</evidence>
<dbReference type="PANTHER" id="PTHR34949:SF3">
    <property type="entry name" value="OS08G0244100 PROTEIN"/>
    <property type="match status" value="1"/>
</dbReference>
<evidence type="ECO:0000256" key="2">
    <source>
        <dbReference type="ARBA" id="ARBA00022448"/>
    </source>
</evidence>
<dbReference type="GO" id="GO:0048193">
    <property type="term" value="P:Golgi vesicle transport"/>
    <property type="evidence" value="ECO:0007669"/>
    <property type="project" value="InterPro"/>
</dbReference>
<dbReference type="EMBL" id="VIEB01001102">
    <property type="protein sequence ID" value="TQD75411.1"/>
    <property type="molecule type" value="Genomic_DNA"/>
</dbReference>
<keyword evidence="5 9" id="KW-1133">Transmembrane helix</keyword>
<evidence type="ECO:0000313" key="12">
    <source>
        <dbReference type="Proteomes" id="UP000315295"/>
    </source>
</evidence>
<evidence type="ECO:0000256" key="4">
    <source>
        <dbReference type="ARBA" id="ARBA00022927"/>
    </source>
</evidence>
<keyword evidence="12" id="KW-1185">Reference proteome</keyword>